<dbReference type="AlphaFoldDB" id="A0ABD6QJ92"/>
<accession>A0ABD6QJ92</accession>
<feature type="domain" description="DUF4935" evidence="1">
    <location>
        <begin position="40"/>
        <end position="108"/>
    </location>
</feature>
<dbReference type="EMBL" id="MBER01000102">
    <property type="protein sequence ID" value="OMC40880.1"/>
    <property type="molecule type" value="Genomic_DNA"/>
</dbReference>
<evidence type="ECO:0000259" key="1">
    <source>
        <dbReference type="Pfam" id="PF16289"/>
    </source>
</evidence>
<reference evidence="2 3" key="1">
    <citation type="submission" date="2016-07" db="EMBL/GenBank/DDBJ databases">
        <authorList>
            <person name="Sutton G."/>
            <person name="Brinkac L."/>
            <person name="Sanka R."/>
            <person name="Adams M."/>
            <person name="Lau E."/>
            <person name="Kumar A."/>
            <person name="Macaden R."/>
        </authorList>
    </citation>
    <scope>NUCLEOTIDE SEQUENCE [LARGE SCALE GENOMIC DNA]</scope>
    <source>
        <strain evidence="2 3">GA-0871</strain>
    </source>
</reference>
<dbReference type="InterPro" id="IPR032557">
    <property type="entry name" value="DUF4935"/>
</dbReference>
<evidence type="ECO:0000313" key="3">
    <source>
        <dbReference type="Proteomes" id="UP000187001"/>
    </source>
</evidence>
<proteinExistence type="predicted"/>
<sequence length="268" mass="29223">MQVAAAREAINQLEKASRMLGEIVEVNTFIPDVDAIRDAWDATLREHFKIYAVDGTDAIEALRREALRIAPAKVNGQGSRDCAIWLTVLRIAKEGRVVYLVTNNSKDFGEAPDLKIDLRGEADANGVDVKYVNSLHGLLAEISDGPLDTLSSDLLDAPRVLGDAVRIQVLDYLQSLDDSVTRDEIQDATVSFADVHIVASYKVTDFTVVSVKFNFAIGSDDPQVHSVSGQAEAFVKFDNEFSAFRIADPSDLRITVDQAAVAAKNGDE</sequence>
<comment type="caution">
    <text evidence="2">The sequence shown here is derived from an EMBL/GenBank/DDBJ whole genome shotgun (WGS) entry which is preliminary data.</text>
</comment>
<organism evidence="2 3">
    <name type="scientific">Mycolicibacterium fortuitum</name>
    <name type="common">Mycobacterium fortuitum</name>
    <dbReference type="NCBI Taxonomy" id="1766"/>
    <lineage>
        <taxon>Bacteria</taxon>
        <taxon>Bacillati</taxon>
        <taxon>Actinomycetota</taxon>
        <taxon>Actinomycetes</taxon>
        <taxon>Mycobacteriales</taxon>
        <taxon>Mycobacteriaceae</taxon>
        <taxon>Mycolicibacterium</taxon>
    </lineage>
</organism>
<dbReference type="Pfam" id="PF16289">
    <property type="entry name" value="PIN_12"/>
    <property type="match status" value="1"/>
</dbReference>
<evidence type="ECO:0000313" key="2">
    <source>
        <dbReference type="EMBL" id="OMC40880.1"/>
    </source>
</evidence>
<gene>
    <name evidence="2" type="ORF">A5742_32165</name>
</gene>
<protein>
    <recommendedName>
        <fullName evidence="1">DUF4935 domain-containing protein</fullName>
    </recommendedName>
</protein>
<dbReference type="Proteomes" id="UP000187001">
    <property type="component" value="Unassembled WGS sequence"/>
</dbReference>
<name>A0ABD6QJ92_MYCFO</name>